<comment type="caution">
    <text evidence="4">The sequence shown here is derived from an EMBL/GenBank/DDBJ whole genome shotgun (WGS) entry which is preliminary data.</text>
</comment>
<dbReference type="GeneID" id="78360683"/>
<gene>
    <name evidence="4" type="ORF">C1877_13365</name>
</gene>
<organism evidence="4 5">
    <name type="scientific">Gordonibacter pamelaeae</name>
    <dbReference type="NCBI Taxonomy" id="471189"/>
    <lineage>
        <taxon>Bacteria</taxon>
        <taxon>Bacillati</taxon>
        <taxon>Actinomycetota</taxon>
        <taxon>Coriobacteriia</taxon>
        <taxon>Eggerthellales</taxon>
        <taxon>Eggerthellaceae</taxon>
        <taxon>Gordonibacter</taxon>
    </lineage>
</organism>
<protein>
    <submittedName>
        <fullName evidence="4">Uncharacterized protein</fullName>
    </submittedName>
</protein>
<evidence type="ECO:0000256" key="2">
    <source>
        <dbReference type="SAM" id="Phobius"/>
    </source>
</evidence>
<keyword evidence="2" id="KW-0812">Transmembrane</keyword>
<keyword evidence="3" id="KW-0732">Signal</keyword>
<dbReference type="EMBL" id="PPTS01000009">
    <property type="protein sequence ID" value="RDB62495.1"/>
    <property type="molecule type" value="Genomic_DNA"/>
</dbReference>
<dbReference type="OrthoDB" id="5762010at2"/>
<sequence>MPAETVVPPRFRTPEPRLRLHAAFALALAACALAAVLCALAPGRAEAAPAGPFDVEGPADAYAWDGAVLSVTGDGVTIAGMADPTSAAMGDVRVAAGVGAINVGSGVRIGTLSFAEAAALRLDGAGNEVQLLDLARSSSVSGPGSVTLAEVTLSLDLLPSATVTLTGSADGMSIWAGATLVLGPGASLGNITHFGGTLDLSHIVFGAPVRVLGYSVGGDYTSNTIVAPFGATRLSELMTLDHLFVNGGDTAIVEDGERVGTLQDDGSFLITATRTVTFAGWEGKVLATEEVPLFSAATAPEVVAPEGYRFTGWDVDFTHVVQDLAVTAQFEKLPDPTPQPEPAPAPPAGGSGAPSAASASTSVPASRYYPAPKKLAATGDAAGWGLGAAAAAGSAAAVAAVVAAAIGRRRG</sequence>
<name>A0A369LWD8_9ACTN</name>
<evidence type="ECO:0000256" key="3">
    <source>
        <dbReference type="SAM" id="SignalP"/>
    </source>
</evidence>
<accession>A0A369LWD8</accession>
<feature type="compositionally biased region" description="Pro residues" evidence="1">
    <location>
        <begin position="335"/>
        <end position="347"/>
    </location>
</feature>
<feature type="chain" id="PRO_5017027257" evidence="3">
    <location>
        <begin position="48"/>
        <end position="411"/>
    </location>
</feature>
<keyword evidence="2" id="KW-1133">Transmembrane helix</keyword>
<proteinExistence type="predicted"/>
<dbReference type="RefSeq" id="WP_114569406.1">
    <property type="nucleotide sequence ID" value="NZ_CABMMS010000009.1"/>
</dbReference>
<reference evidence="4 5" key="1">
    <citation type="journal article" date="2018" name="Elife">
        <title>Discovery and characterization of a prevalent human gut bacterial enzyme sufficient for the inactivation of a family of plant toxins.</title>
        <authorList>
            <person name="Koppel N."/>
            <person name="Bisanz J.E."/>
            <person name="Pandelia M.E."/>
            <person name="Turnbaugh P.J."/>
            <person name="Balskus E.P."/>
        </authorList>
    </citation>
    <scope>NUCLEOTIDE SEQUENCE [LARGE SCALE GENOMIC DNA]</scope>
    <source>
        <strain evidence="4 5">3C</strain>
    </source>
</reference>
<dbReference type="AlphaFoldDB" id="A0A369LWD8"/>
<keyword evidence="2" id="KW-0472">Membrane</keyword>
<evidence type="ECO:0000313" key="5">
    <source>
        <dbReference type="Proteomes" id="UP000254000"/>
    </source>
</evidence>
<feature type="region of interest" description="Disordered" evidence="1">
    <location>
        <begin position="332"/>
        <end position="359"/>
    </location>
</feature>
<evidence type="ECO:0000256" key="1">
    <source>
        <dbReference type="SAM" id="MobiDB-lite"/>
    </source>
</evidence>
<evidence type="ECO:0000313" key="4">
    <source>
        <dbReference type="EMBL" id="RDB62495.1"/>
    </source>
</evidence>
<dbReference type="Proteomes" id="UP000254000">
    <property type="component" value="Unassembled WGS sequence"/>
</dbReference>
<feature type="transmembrane region" description="Helical" evidence="2">
    <location>
        <begin position="382"/>
        <end position="406"/>
    </location>
</feature>
<feature type="signal peptide" evidence="3">
    <location>
        <begin position="1"/>
        <end position="47"/>
    </location>
</feature>
<keyword evidence="5" id="KW-1185">Reference proteome</keyword>